<feature type="transmembrane region" description="Helical" evidence="2">
    <location>
        <begin position="190"/>
        <end position="207"/>
    </location>
</feature>
<feature type="transmembrane region" description="Helical" evidence="2">
    <location>
        <begin position="219"/>
        <end position="238"/>
    </location>
</feature>
<keyword evidence="2" id="KW-1133">Transmembrane helix</keyword>
<protein>
    <submittedName>
        <fullName evidence="3">Uncharacterized protein</fullName>
    </submittedName>
</protein>
<feature type="transmembrane region" description="Helical" evidence="2">
    <location>
        <begin position="244"/>
        <end position="266"/>
    </location>
</feature>
<dbReference type="Proteomes" id="UP000095597">
    <property type="component" value="Unassembled WGS sequence"/>
</dbReference>
<reference evidence="3 4" key="1">
    <citation type="submission" date="2015-09" db="EMBL/GenBank/DDBJ databases">
        <authorList>
            <consortium name="Pathogen Informatics"/>
        </authorList>
    </citation>
    <scope>NUCLEOTIDE SEQUENCE [LARGE SCALE GENOMIC DNA]</scope>
    <source>
        <strain evidence="3 4">2789STDY5834961</strain>
    </source>
</reference>
<feature type="transmembrane region" description="Helical" evidence="2">
    <location>
        <begin position="52"/>
        <end position="79"/>
    </location>
</feature>
<keyword evidence="2" id="KW-0812">Transmembrane</keyword>
<evidence type="ECO:0000256" key="1">
    <source>
        <dbReference type="SAM" id="MobiDB-lite"/>
    </source>
</evidence>
<evidence type="ECO:0000256" key="2">
    <source>
        <dbReference type="SAM" id="Phobius"/>
    </source>
</evidence>
<feature type="compositionally biased region" description="Basic residues" evidence="1">
    <location>
        <begin position="404"/>
        <end position="414"/>
    </location>
</feature>
<proteinExistence type="predicted"/>
<gene>
    <name evidence="3" type="ORF">ERS852573_00681</name>
</gene>
<dbReference type="AlphaFoldDB" id="A0A173RXX0"/>
<keyword evidence="2" id="KW-0472">Membrane</keyword>
<dbReference type="EMBL" id="CYXO01000003">
    <property type="protein sequence ID" value="CUM81968.1"/>
    <property type="molecule type" value="Genomic_DNA"/>
</dbReference>
<evidence type="ECO:0000313" key="4">
    <source>
        <dbReference type="Proteomes" id="UP000095597"/>
    </source>
</evidence>
<organism evidence="3 4">
    <name type="scientific">Dorea longicatena</name>
    <dbReference type="NCBI Taxonomy" id="88431"/>
    <lineage>
        <taxon>Bacteria</taxon>
        <taxon>Bacillati</taxon>
        <taxon>Bacillota</taxon>
        <taxon>Clostridia</taxon>
        <taxon>Lachnospirales</taxon>
        <taxon>Lachnospiraceae</taxon>
        <taxon>Dorea</taxon>
    </lineage>
</organism>
<accession>A0A173RXX0</accession>
<feature type="compositionally biased region" description="Basic residues" evidence="1">
    <location>
        <begin position="368"/>
        <end position="380"/>
    </location>
</feature>
<feature type="region of interest" description="Disordered" evidence="1">
    <location>
        <begin position="329"/>
        <end position="414"/>
    </location>
</feature>
<feature type="compositionally biased region" description="Basic and acidic residues" evidence="1">
    <location>
        <begin position="381"/>
        <end position="390"/>
    </location>
</feature>
<dbReference type="OrthoDB" id="1766220at2"/>
<evidence type="ECO:0000313" key="3">
    <source>
        <dbReference type="EMBL" id="CUM81968.1"/>
    </source>
</evidence>
<feature type="transmembrane region" description="Helical" evidence="2">
    <location>
        <begin position="110"/>
        <end position="129"/>
    </location>
</feature>
<sequence length="414" mass="46501">MDNIYVIRGRIEELYGKHSKLFDKTFQFILAMITFSMINQNTGFMKSLSSPVISLALAVVATFLPPMVIVVIAAVLVLAHTLAASIGIFAVSAMIFLIMYIFYIRLAPKMAFVVLLTPIAFVLKIPFLVPIVCALIYTPVSLVPMSCGTVVFYMVEYLKKTSSASKASGSKAMLSEITTYVQKVFQNKEMWIYIVAFIIGFFVVYTIRRRELDHAWKIGIIAGAIADVVVTAMGSIALGVEISYGSLIFGNILAVIVGMILELFLFSVDYARSERLQFEDDEYYYYVKAIPKVAVTTPEKTVKKINERQETEIIDAEAVKRLSQDVTEETKAISVEPSANHKLRKETSRKTPYNNSEYRSPAQIRASQAKRHSPKRGPMPKKHDMKDVDKLLLTQSLENEFHASGKKTANKRKR</sequence>
<feature type="transmembrane region" description="Helical" evidence="2">
    <location>
        <begin position="86"/>
        <end position="104"/>
    </location>
</feature>
<dbReference type="RefSeq" id="WP_055213685.1">
    <property type="nucleotide sequence ID" value="NZ_CP094679.1"/>
</dbReference>
<name>A0A173RXX0_9FIRM</name>